<feature type="transmembrane region" description="Helical" evidence="9">
    <location>
        <begin position="26"/>
        <end position="46"/>
    </location>
</feature>
<feature type="compositionally biased region" description="Basic and acidic residues" evidence="8">
    <location>
        <begin position="167"/>
        <end position="185"/>
    </location>
</feature>
<sequence>MMNVKSGHTINPFKPTKRKSFFSSKLIKCLLFGTLVYFVWFISVVIKIAKTDTSISPSIDVDDRAALRRKISGTSTSRVGEESNKIKRTEKDPTKSHKSKDKRERNAKRMNAAPLPQNNQQGSSGIRLQLSDFQFDKSKVEQAVEALPRRMKTLTAFVEDALNDEIPGARDRGDRENRKKGDHGTPPKFTEPMPVRTTNPESLRMFEYPKTDSCHELASKLPVDAGLSVEGKPVLLNTQNRRYDYDVYEDAKFCPVDADAFLPWIHDMFPSSNGEFIHFVAQNKRRCNTGERFEKALERLEPQVALFQAVGVKKLKDDEEAKSLAPEMWVPAVKDNEDDGEKYAEGMPRYRLASAEEADDEGEFTRFICRFHTLEYDATSKKTNDVIVGETLSVFPMNYEYVNLRKRKDGMLTIEGKDNGLFWLSNLRFDCPVPDNGNLRGAIASGKSVLDDGTPSIYVDLVPIRTHPRYAYEDAYYTKDMVGPNWFSNTSKRSPVYGTKKEFGFEADKIFGKEHVLPRVEASGRWTNLPICTVPPPPPPAPVVEANEVEDHEIKAQVASLEGDASSQDKEKPYTLTACVWASATFHTRGGDRKVDDTMDRTREWIEYHLMMGFDHIYIYDNTHANSNSTDLIETLSPFSNSEVTRIEWPHIVCNNNIPAHENTGERSSQYAAESSCRQRYGQYTEWMSHFDTDEYFIPMGKYDNLKDVVRDAHKEGTNTLSFRSTRAYPNFNHMEKFSNGGECGKEGDPRCLAKKESATFLETYNCDFLPPPKPDWSDRAKKQIYRPDYVLSHFVHYSTITKGILETYADMQAKGKGWDYWYRESKESERFTDDINEAVMIHSKTTVPGNTKGYGKTCKLGFVPTRKDKCRVGFPIPGNQKIENATTADGYEPNCYTNERVTDKYVPKLRELMHKRTGKFSQGK</sequence>
<feature type="region of interest" description="Disordered" evidence="8">
    <location>
        <begin position="165"/>
        <end position="197"/>
    </location>
</feature>
<feature type="compositionally biased region" description="Basic and acidic residues" evidence="8">
    <location>
        <begin position="79"/>
        <end position="95"/>
    </location>
</feature>
<comment type="subcellular location">
    <subcellularLocation>
        <location evidence="1">Membrane</location>
        <topology evidence="1">Single-pass membrane protein</topology>
    </subcellularLocation>
</comment>
<dbReference type="GO" id="GO:0016020">
    <property type="term" value="C:membrane"/>
    <property type="evidence" value="ECO:0007669"/>
    <property type="project" value="UniProtKB-SubCell"/>
</dbReference>
<dbReference type="GO" id="GO:0016757">
    <property type="term" value="F:glycosyltransferase activity"/>
    <property type="evidence" value="ECO:0007669"/>
    <property type="project" value="UniProtKB-KW"/>
</dbReference>
<keyword evidence="3" id="KW-0328">Glycosyltransferase</keyword>
<name>A0A7S3Q6Y3_9STRA</name>
<evidence type="ECO:0000256" key="8">
    <source>
        <dbReference type="SAM" id="MobiDB-lite"/>
    </source>
</evidence>
<evidence type="ECO:0000256" key="7">
    <source>
        <dbReference type="ARBA" id="ARBA00023136"/>
    </source>
</evidence>
<protein>
    <recommendedName>
        <fullName evidence="11">Glycosyltransferase family 92 protein</fullName>
    </recommendedName>
</protein>
<organism evidence="10">
    <name type="scientific">Chaetoceros debilis</name>
    <dbReference type="NCBI Taxonomy" id="122233"/>
    <lineage>
        <taxon>Eukaryota</taxon>
        <taxon>Sar</taxon>
        <taxon>Stramenopiles</taxon>
        <taxon>Ochrophyta</taxon>
        <taxon>Bacillariophyta</taxon>
        <taxon>Coscinodiscophyceae</taxon>
        <taxon>Chaetocerotophycidae</taxon>
        <taxon>Chaetocerotales</taxon>
        <taxon>Chaetocerotaceae</taxon>
        <taxon>Chaetoceros</taxon>
    </lineage>
</organism>
<evidence type="ECO:0000256" key="6">
    <source>
        <dbReference type="ARBA" id="ARBA00022989"/>
    </source>
</evidence>
<gene>
    <name evidence="10" type="ORF">CDEB00056_LOCUS12705</name>
</gene>
<dbReference type="AlphaFoldDB" id="A0A7S3Q6Y3"/>
<reference evidence="10" key="1">
    <citation type="submission" date="2021-01" db="EMBL/GenBank/DDBJ databases">
        <authorList>
            <person name="Corre E."/>
            <person name="Pelletier E."/>
            <person name="Niang G."/>
            <person name="Scheremetjew M."/>
            <person name="Finn R."/>
            <person name="Kale V."/>
            <person name="Holt S."/>
            <person name="Cochrane G."/>
            <person name="Meng A."/>
            <person name="Brown T."/>
            <person name="Cohen L."/>
        </authorList>
    </citation>
    <scope>NUCLEOTIDE SEQUENCE</scope>
    <source>
        <strain evidence="10">MM31A-1</strain>
    </source>
</reference>
<dbReference type="Pfam" id="PF01697">
    <property type="entry name" value="Glyco_transf_92"/>
    <property type="match status" value="1"/>
</dbReference>
<dbReference type="GO" id="GO:0005737">
    <property type="term" value="C:cytoplasm"/>
    <property type="evidence" value="ECO:0007669"/>
    <property type="project" value="TreeGrafter"/>
</dbReference>
<proteinExistence type="inferred from homology"/>
<evidence type="ECO:0000313" key="10">
    <source>
        <dbReference type="EMBL" id="CAE0467852.1"/>
    </source>
</evidence>
<keyword evidence="6 9" id="KW-1133">Transmembrane helix</keyword>
<dbReference type="PANTHER" id="PTHR21461">
    <property type="entry name" value="GLYCOSYLTRANSFERASE FAMILY 92 PROTEIN"/>
    <property type="match status" value="1"/>
</dbReference>
<keyword evidence="4" id="KW-0808">Transferase</keyword>
<comment type="similarity">
    <text evidence="2">Belongs to the glycosyltransferase 92 family.</text>
</comment>
<dbReference type="EMBL" id="HBIO01016509">
    <property type="protein sequence ID" value="CAE0467852.1"/>
    <property type="molecule type" value="Transcribed_RNA"/>
</dbReference>
<feature type="compositionally biased region" description="Basic residues" evidence="8">
    <location>
        <begin position="96"/>
        <end position="108"/>
    </location>
</feature>
<evidence type="ECO:0000256" key="3">
    <source>
        <dbReference type="ARBA" id="ARBA00022676"/>
    </source>
</evidence>
<evidence type="ECO:0000256" key="2">
    <source>
        <dbReference type="ARBA" id="ARBA00007647"/>
    </source>
</evidence>
<keyword evidence="7 9" id="KW-0472">Membrane</keyword>
<evidence type="ECO:0000256" key="9">
    <source>
        <dbReference type="SAM" id="Phobius"/>
    </source>
</evidence>
<dbReference type="InterPro" id="IPR008166">
    <property type="entry name" value="Glyco_transf_92"/>
</dbReference>
<feature type="region of interest" description="Disordered" evidence="8">
    <location>
        <begin position="72"/>
        <end position="124"/>
    </location>
</feature>
<evidence type="ECO:0000256" key="4">
    <source>
        <dbReference type="ARBA" id="ARBA00022679"/>
    </source>
</evidence>
<dbReference type="PANTHER" id="PTHR21461:SF69">
    <property type="entry name" value="GLYCOSYLTRANSFERASE FAMILY 92 PROTEIN"/>
    <property type="match status" value="1"/>
</dbReference>
<evidence type="ECO:0008006" key="11">
    <source>
        <dbReference type="Google" id="ProtNLM"/>
    </source>
</evidence>
<evidence type="ECO:0000256" key="5">
    <source>
        <dbReference type="ARBA" id="ARBA00022692"/>
    </source>
</evidence>
<accession>A0A7S3Q6Y3</accession>
<evidence type="ECO:0000256" key="1">
    <source>
        <dbReference type="ARBA" id="ARBA00004167"/>
    </source>
</evidence>
<keyword evidence="5 9" id="KW-0812">Transmembrane</keyword>